<reference evidence="13 14" key="1">
    <citation type="submission" date="2020-11" db="EMBL/GenBank/DDBJ databases">
        <title>Algicoccus daihaiensis sp.nov., isolated from Daihai Lake in Inner Mongolia.</title>
        <authorList>
            <person name="Kai J."/>
        </authorList>
    </citation>
    <scope>NUCLEOTIDE SEQUENCE [LARGE SCALE GENOMIC DNA]</scope>
    <source>
        <strain evidence="14">f23</strain>
    </source>
</reference>
<evidence type="ECO:0000313" key="14">
    <source>
        <dbReference type="Proteomes" id="UP000831607"/>
    </source>
</evidence>
<dbReference type="EC" id="2.7.7.18" evidence="11"/>
<comment type="function">
    <text evidence="1 11">Catalyzes the reversible adenylation of nicotinate mononucleotide (NaMN) to nicotinic acid adenine dinucleotide (NaAD).</text>
</comment>
<keyword evidence="4 11" id="KW-0662">Pyridine nucleotide biosynthesis</keyword>
<organism evidence="13 14">
    <name type="scientific">Orrella daihaiensis</name>
    <dbReference type="NCBI Taxonomy" id="2782176"/>
    <lineage>
        <taxon>Bacteria</taxon>
        <taxon>Pseudomonadati</taxon>
        <taxon>Pseudomonadota</taxon>
        <taxon>Betaproteobacteria</taxon>
        <taxon>Burkholderiales</taxon>
        <taxon>Alcaligenaceae</taxon>
        <taxon>Orrella</taxon>
    </lineage>
</organism>
<evidence type="ECO:0000313" key="13">
    <source>
        <dbReference type="EMBL" id="UOD51596.1"/>
    </source>
</evidence>
<dbReference type="Proteomes" id="UP000831607">
    <property type="component" value="Chromosome"/>
</dbReference>
<feature type="domain" description="Cytidyltransferase-like" evidence="12">
    <location>
        <begin position="6"/>
        <end position="168"/>
    </location>
</feature>
<dbReference type="CDD" id="cd02165">
    <property type="entry name" value="NMNAT"/>
    <property type="match status" value="1"/>
</dbReference>
<keyword evidence="5 11" id="KW-0808">Transferase</keyword>
<protein>
    <recommendedName>
        <fullName evidence="11">Probable nicotinate-nucleotide adenylyltransferase</fullName>
        <ecNumber evidence="11">2.7.7.18</ecNumber>
    </recommendedName>
    <alternativeName>
        <fullName evidence="11">Deamido-NAD(+) diphosphorylase</fullName>
    </alternativeName>
    <alternativeName>
        <fullName evidence="11">Deamido-NAD(+) pyrophosphorylase</fullName>
    </alternativeName>
    <alternativeName>
        <fullName evidence="11">Nicotinate mononucleotide adenylyltransferase</fullName>
        <shortName evidence="11">NaMN adenylyltransferase</shortName>
    </alternativeName>
</protein>
<evidence type="ECO:0000256" key="10">
    <source>
        <dbReference type="ARBA" id="ARBA00048721"/>
    </source>
</evidence>
<evidence type="ECO:0000256" key="4">
    <source>
        <dbReference type="ARBA" id="ARBA00022642"/>
    </source>
</evidence>
<dbReference type="HAMAP" id="MF_00244">
    <property type="entry name" value="NaMN_adenylyltr"/>
    <property type="match status" value="1"/>
</dbReference>
<evidence type="ECO:0000259" key="12">
    <source>
        <dbReference type="Pfam" id="PF01467"/>
    </source>
</evidence>
<keyword evidence="8 11" id="KW-0067">ATP-binding</keyword>
<evidence type="ECO:0000256" key="11">
    <source>
        <dbReference type="HAMAP-Rule" id="MF_00244"/>
    </source>
</evidence>
<evidence type="ECO:0000256" key="8">
    <source>
        <dbReference type="ARBA" id="ARBA00022840"/>
    </source>
</evidence>
<comment type="catalytic activity">
    <reaction evidence="10 11">
        <text>nicotinate beta-D-ribonucleotide + ATP + H(+) = deamido-NAD(+) + diphosphate</text>
        <dbReference type="Rhea" id="RHEA:22860"/>
        <dbReference type="ChEBI" id="CHEBI:15378"/>
        <dbReference type="ChEBI" id="CHEBI:30616"/>
        <dbReference type="ChEBI" id="CHEBI:33019"/>
        <dbReference type="ChEBI" id="CHEBI:57502"/>
        <dbReference type="ChEBI" id="CHEBI:58437"/>
        <dbReference type="EC" id="2.7.7.18"/>
    </reaction>
</comment>
<dbReference type="Gene3D" id="3.40.50.620">
    <property type="entry name" value="HUPs"/>
    <property type="match status" value="1"/>
</dbReference>
<evidence type="ECO:0000256" key="9">
    <source>
        <dbReference type="ARBA" id="ARBA00023027"/>
    </source>
</evidence>
<keyword evidence="7 11" id="KW-0547">Nucleotide-binding</keyword>
<gene>
    <name evidence="11 13" type="primary">nadD</name>
    <name evidence="13" type="ORF">DHf2319_06680</name>
</gene>
<keyword evidence="14" id="KW-1185">Reference proteome</keyword>
<evidence type="ECO:0000256" key="7">
    <source>
        <dbReference type="ARBA" id="ARBA00022741"/>
    </source>
</evidence>
<dbReference type="EMBL" id="CP063982">
    <property type="protein sequence ID" value="UOD51596.1"/>
    <property type="molecule type" value="Genomic_DNA"/>
</dbReference>
<dbReference type="PANTHER" id="PTHR39321:SF3">
    <property type="entry name" value="PHOSPHOPANTETHEINE ADENYLYLTRANSFERASE"/>
    <property type="match status" value="1"/>
</dbReference>
<dbReference type="SUPFAM" id="SSF52374">
    <property type="entry name" value="Nucleotidylyl transferase"/>
    <property type="match status" value="1"/>
</dbReference>
<dbReference type="Pfam" id="PF01467">
    <property type="entry name" value="CTP_transf_like"/>
    <property type="match status" value="1"/>
</dbReference>
<dbReference type="InterPro" id="IPR004821">
    <property type="entry name" value="Cyt_trans-like"/>
</dbReference>
<keyword evidence="9 11" id="KW-0520">NAD</keyword>
<keyword evidence="6 11" id="KW-0548">Nucleotidyltransferase</keyword>
<evidence type="ECO:0000256" key="6">
    <source>
        <dbReference type="ARBA" id="ARBA00022695"/>
    </source>
</evidence>
<dbReference type="NCBIfam" id="TIGR00482">
    <property type="entry name" value="nicotinate (nicotinamide) nucleotide adenylyltransferase"/>
    <property type="match status" value="1"/>
</dbReference>
<name>A0ABY4APP2_9BURK</name>
<dbReference type="RefSeq" id="WP_243480037.1">
    <property type="nucleotide sequence ID" value="NZ_CP063982.1"/>
</dbReference>
<evidence type="ECO:0000256" key="2">
    <source>
        <dbReference type="ARBA" id="ARBA00005019"/>
    </source>
</evidence>
<accession>A0ABY4APP2</accession>
<comment type="similarity">
    <text evidence="3 11">Belongs to the NadD family.</text>
</comment>
<evidence type="ECO:0000256" key="5">
    <source>
        <dbReference type="ARBA" id="ARBA00022679"/>
    </source>
</evidence>
<proteinExistence type="inferred from homology"/>
<evidence type="ECO:0000256" key="3">
    <source>
        <dbReference type="ARBA" id="ARBA00009014"/>
    </source>
</evidence>
<evidence type="ECO:0000256" key="1">
    <source>
        <dbReference type="ARBA" id="ARBA00002324"/>
    </source>
</evidence>
<dbReference type="PANTHER" id="PTHR39321">
    <property type="entry name" value="NICOTINATE-NUCLEOTIDE ADENYLYLTRANSFERASE-RELATED"/>
    <property type="match status" value="1"/>
</dbReference>
<dbReference type="InterPro" id="IPR005248">
    <property type="entry name" value="NadD/NMNAT"/>
</dbReference>
<dbReference type="GO" id="GO:0016779">
    <property type="term" value="F:nucleotidyltransferase activity"/>
    <property type="evidence" value="ECO:0007669"/>
    <property type="project" value="UniProtKB-KW"/>
</dbReference>
<comment type="pathway">
    <text evidence="2 11">Cofactor biosynthesis; NAD(+) biosynthesis; deamido-NAD(+) from nicotinate D-ribonucleotide: step 1/1.</text>
</comment>
<sequence>MMRIGLLGGSFDPVHKAHIELAKTALRDLALDQVQLLPARQPWQKPILSASCEDRLAMVEMAISDTPGLSVNPVELNRPGKTYTIDTLTTLPADHDYFWILGSDQLQNFPTWHRWQDIASLVTLVVAHRPGAVLLLPDELQKQVDAGQAHVQVLNFRPMDISASHLRHAIKAGESTEHWLDPRVAAYIADNHLYQSEDKP</sequence>
<dbReference type="InterPro" id="IPR014729">
    <property type="entry name" value="Rossmann-like_a/b/a_fold"/>
</dbReference>
<dbReference type="NCBIfam" id="NF000840">
    <property type="entry name" value="PRK00071.1-3"/>
    <property type="match status" value="1"/>
</dbReference>